<keyword evidence="3" id="KW-1185">Reference proteome</keyword>
<evidence type="ECO:0000313" key="2">
    <source>
        <dbReference type="EMBL" id="KAK7242103.1"/>
    </source>
</evidence>
<name>A0ABR1G0Q4_AURAN</name>
<proteinExistence type="predicted"/>
<comment type="caution">
    <text evidence="2">The sequence shown here is derived from an EMBL/GenBank/DDBJ whole genome shotgun (WGS) entry which is preliminary data.</text>
</comment>
<reference evidence="2 3" key="1">
    <citation type="submission" date="2024-03" db="EMBL/GenBank/DDBJ databases">
        <title>Aureococcus anophagefferens CCMP1851 and Kratosvirus quantuckense: Draft genome of a second virus-susceptible host strain in the model system.</title>
        <authorList>
            <person name="Chase E."/>
            <person name="Truchon A.R."/>
            <person name="Schepens W."/>
            <person name="Wilhelm S.W."/>
        </authorList>
    </citation>
    <scope>NUCLEOTIDE SEQUENCE [LARGE SCALE GENOMIC DNA]</scope>
    <source>
        <strain evidence="2 3">CCMP1851</strain>
    </source>
</reference>
<organism evidence="2 3">
    <name type="scientific">Aureococcus anophagefferens</name>
    <name type="common">Harmful bloom alga</name>
    <dbReference type="NCBI Taxonomy" id="44056"/>
    <lineage>
        <taxon>Eukaryota</taxon>
        <taxon>Sar</taxon>
        <taxon>Stramenopiles</taxon>
        <taxon>Ochrophyta</taxon>
        <taxon>Pelagophyceae</taxon>
        <taxon>Pelagomonadales</taxon>
        <taxon>Pelagomonadaceae</taxon>
        <taxon>Aureococcus</taxon>
    </lineage>
</organism>
<feature type="region of interest" description="Disordered" evidence="1">
    <location>
        <begin position="1"/>
        <end position="25"/>
    </location>
</feature>
<feature type="region of interest" description="Disordered" evidence="1">
    <location>
        <begin position="115"/>
        <end position="164"/>
    </location>
</feature>
<gene>
    <name evidence="2" type="ORF">SO694_00157059</name>
</gene>
<evidence type="ECO:0000256" key="1">
    <source>
        <dbReference type="SAM" id="MobiDB-lite"/>
    </source>
</evidence>
<sequence>MAASQTTKRKVKDKTPVMEGQTEEERRILRQEQRTLYDRIGDRNVDLQDLDHDAFDEERNNNNNLFKKVRFNREMVNDGDILVQLSEAAARAAPYPRRALRAGLFAPPRGVVPLRALQKPEKEKKAAQRRKKVVDDGEEETQYETTSGFKEGAQRALSPASLAE</sequence>
<dbReference type="Proteomes" id="UP001363151">
    <property type="component" value="Unassembled WGS sequence"/>
</dbReference>
<evidence type="ECO:0000313" key="3">
    <source>
        <dbReference type="Proteomes" id="UP001363151"/>
    </source>
</evidence>
<dbReference type="EMBL" id="JBBJCI010000149">
    <property type="protein sequence ID" value="KAK7242103.1"/>
    <property type="molecule type" value="Genomic_DNA"/>
</dbReference>
<accession>A0ABR1G0Q4</accession>
<protein>
    <submittedName>
        <fullName evidence="2">Uncharacterized protein</fullName>
    </submittedName>
</protein>